<dbReference type="Proteomes" id="UP000886501">
    <property type="component" value="Unassembled WGS sequence"/>
</dbReference>
<sequence length="999" mass="110156">MAPPGSPALRKLHSLDTSSSDFGDQLCNVLYGGEYEQCVPNLQGNDLVWLVDYLDKALNDLDPSSTASRRCLRELRNICSTREILPSSYTISLHLLNISPDPFAHGSFGDVYHGTLDGTRICIKRLQAFCQEAVVRKRLAHPNIVPLLGITITPFHLISDWMSGGDLPEHIKNNSNADRIGLLSDVAMGLCYLHSCNVIHGDLKGPNILVDGSGHARIGDFGFANITQHLDSIPSASIHRGHAPRLIAPEVLNGGPPSKEADIFSFAMVTIEVFTGAIPFSDNPPPVTTLSIIQGKRPSRPTHPTFTENLWELILETIDQPRPCHHERISLIEEIFSDHNQAEMIGYLSADDAQTLIDVIDEASAGRPLGEETHRNSMHYLARICDHSALLPRSLQIPLCYDLSEIPHHSGGLVNVWKGQYKGREVAAKALRVSLTSDFGRIGRRFCMVAATWRSLRHPNVLPLLGVTMAKNQFITVSEWMHHGNINEFLKKNINVDRPELRVIHGDLNALTHPKLNILINDSGHACLSGFNLVGMVPEQSTEALSMTEGGTTRWMSPELLDLESFGLEERRPTRESDCYALGMLVYEVLSGRVPFAPAASPIPKILRGERPARPQGEGGKLFTDGIWKVVELCWRRQPRDRASAKDIFRYLEGAPPSPRPSPNARIETRRHSVGQSDVTAGSPSTFPPSYPRSIVDYPRGIAGPTIAHGNGEPQVPPRNIWGRWFDSLARLKIVVTGVCIYRGCVEVLRAFLDRREKLKHASPRLRHGAGSVTTFALPGKCLTLSLGSSVSFDKPGGSRQRIPYQESMYRAGTFDFLTNVEGFGWRFGSAPIVVASGSIGSSSFASPIFREMFQLRQPSSATSNVNTISDVIGPSQALEVILCFTYPSTDPPTINDLTLSSEVLVLADKCNIGVARSRLRTSLVRFARTEPLGVYAIVCRLGFEGEMKIASSRTTSIHLPGLTELPEEFKLIPATECHRLILLHARYRHDPLADSAFR</sequence>
<organism evidence="1 2">
    <name type="scientific">Thelephora ganbajun</name>
    <name type="common">Ganba fungus</name>
    <dbReference type="NCBI Taxonomy" id="370292"/>
    <lineage>
        <taxon>Eukaryota</taxon>
        <taxon>Fungi</taxon>
        <taxon>Dikarya</taxon>
        <taxon>Basidiomycota</taxon>
        <taxon>Agaricomycotina</taxon>
        <taxon>Agaricomycetes</taxon>
        <taxon>Thelephorales</taxon>
        <taxon>Thelephoraceae</taxon>
        <taxon>Thelephora</taxon>
    </lineage>
</organism>
<reference evidence="1" key="2">
    <citation type="journal article" date="2020" name="Nat. Commun.">
        <title>Large-scale genome sequencing of mycorrhizal fungi provides insights into the early evolution of symbiotic traits.</title>
        <authorList>
            <person name="Miyauchi S."/>
            <person name="Kiss E."/>
            <person name="Kuo A."/>
            <person name="Drula E."/>
            <person name="Kohler A."/>
            <person name="Sanchez-Garcia M."/>
            <person name="Morin E."/>
            <person name="Andreopoulos B."/>
            <person name="Barry K.W."/>
            <person name="Bonito G."/>
            <person name="Buee M."/>
            <person name="Carver A."/>
            <person name="Chen C."/>
            <person name="Cichocki N."/>
            <person name="Clum A."/>
            <person name="Culley D."/>
            <person name="Crous P.W."/>
            <person name="Fauchery L."/>
            <person name="Girlanda M."/>
            <person name="Hayes R.D."/>
            <person name="Keri Z."/>
            <person name="LaButti K."/>
            <person name="Lipzen A."/>
            <person name="Lombard V."/>
            <person name="Magnuson J."/>
            <person name="Maillard F."/>
            <person name="Murat C."/>
            <person name="Nolan M."/>
            <person name="Ohm R.A."/>
            <person name="Pangilinan J."/>
            <person name="Pereira M.F."/>
            <person name="Perotto S."/>
            <person name="Peter M."/>
            <person name="Pfister S."/>
            <person name="Riley R."/>
            <person name="Sitrit Y."/>
            <person name="Stielow J.B."/>
            <person name="Szollosi G."/>
            <person name="Zifcakova L."/>
            <person name="Stursova M."/>
            <person name="Spatafora J.W."/>
            <person name="Tedersoo L."/>
            <person name="Vaario L.M."/>
            <person name="Yamada A."/>
            <person name="Yan M."/>
            <person name="Wang P."/>
            <person name="Xu J."/>
            <person name="Bruns T."/>
            <person name="Baldrian P."/>
            <person name="Vilgalys R."/>
            <person name="Dunand C."/>
            <person name="Henrissat B."/>
            <person name="Grigoriev I.V."/>
            <person name="Hibbett D."/>
            <person name="Nagy L.G."/>
            <person name="Martin F.M."/>
        </authorList>
    </citation>
    <scope>NUCLEOTIDE SEQUENCE</scope>
    <source>
        <strain evidence="1">P2</strain>
    </source>
</reference>
<protein>
    <submittedName>
        <fullName evidence="1">Kinase-like protein</fullName>
    </submittedName>
</protein>
<comment type="caution">
    <text evidence="1">The sequence shown here is derived from an EMBL/GenBank/DDBJ whole genome shotgun (WGS) entry which is preliminary data.</text>
</comment>
<reference evidence="1" key="1">
    <citation type="submission" date="2019-10" db="EMBL/GenBank/DDBJ databases">
        <authorList>
            <consortium name="DOE Joint Genome Institute"/>
            <person name="Kuo A."/>
            <person name="Miyauchi S."/>
            <person name="Kiss E."/>
            <person name="Drula E."/>
            <person name="Kohler A."/>
            <person name="Sanchez-Garcia M."/>
            <person name="Andreopoulos B."/>
            <person name="Barry K.W."/>
            <person name="Bonito G."/>
            <person name="Buee M."/>
            <person name="Carver A."/>
            <person name="Chen C."/>
            <person name="Cichocki N."/>
            <person name="Clum A."/>
            <person name="Culley D."/>
            <person name="Crous P.W."/>
            <person name="Fauchery L."/>
            <person name="Girlanda M."/>
            <person name="Hayes R."/>
            <person name="Keri Z."/>
            <person name="Labutti K."/>
            <person name="Lipzen A."/>
            <person name="Lombard V."/>
            <person name="Magnuson J."/>
            <person name="Maillard F."/>
            <person name="Morin E."/>
            <person name="Murat C."/>
            <person name="Nolan M."/>
            <person name="Ohm R."/>
            <person name="Pangilinan J."/>
            <person name="Pereira M."/>
            <person name="Perotto S."/>
            <person name="Peter M."/>
            <person name="Riley R."/>
            <person name="Sitrit Y."/>
            <person name="Stielow B."/>
            <person name="Szollosi G."/>
            <person name="Zifcakova L."/>
            <person name="Stursova M."/>
            <person name="Spatafora J.W."/>
            <person name="Tedersoo L."/>
            <person name="Vaario L.-M."/>
            <person name="Yamada A."/>
            <person name="Yan M."/>
            <person name="Wang P."/>
            <person name="Xu J."/>
            <person name="Bruns T."/>
            <person name="Baldrian P."/>
            <person name="Vilgalys R."/>
            <person name="Henrissat B."/>
            <person name="Grigoriev I.V."/>
            <person name="Hibbett D."/>
            <person name="Nagy L.G."/>
            <person name="Martin F.M."/>
        </authorList>
    </citation>
    <scope>NUCLEOTIDE SEQUENCE</scope>
    <source>
        <strain evidence="1">P2</strain>
    </source>
</reference>
<name>A0ACB6Z6G6_THEGA</name>
<evidence type="ECO:0000313" key="1">
    <source>
        <dbReference type="EMBL" id="KAF9644746.1"/>
    </source>
</evidence>
<gene>
    <name evidence="1" type="ORF">BDM02DRAFT_3131572</name>
</gene>
<evidence type="ECO:0000313" key="2">
    <source>
        <dbReference type="Proteomes" id="UP000886501"/>
    </source>
</evidence>
<accession>A0ACB6Z6G6</accession>
<proteinExistence type="predicted"/>
<keyword evidence="2" id="KW-1185">Reference proteome</keyword>
<dbReference type="EMBL" id="MU118122">
    <property type="protein sequence ID" value="KAF9644746.1"/>
    <property type="molecule type" value="Genomic_DNA"/>
</dbReference>